<dbReference type="STRING" id="383372.Rcas_1602"/>
<dbReference type="HOGENOM" id="CLU_299328_0_0_0"/>
<dbReference type="Proteomes" id="UP000000263">
    <property type="component" value="Chromosome"/>
</dbReference>
<dbReference type="InterPro" id="IPR027417">
    <property type="entry name" value="P-loop_NTPase"/>
</dbReference>
<protein>
    <submittedName>
        <fullName evidence="3">Putative signal transduction protein with Nacht domain</fullName>
    </submittedName>
</protein>
<dbReference type="EMBL" id="CP000804">
    <property type="protein sequence ID" value="ABU57694.1"/>
    <property type="molecule type" value="Genomic_DNA"/>
</dbReference>
<name>A7NJM4_ROSCS</name>
<dbReference type="InterPro" id="IPR007111">
    <property type="entry name" value="NACHT_NTPase"/>
</dbReference>
<dbReference type="RefSeq" id="WP_012120122.1">
    <property type="nucleotide sequence ID" value="NC_009767.1"/>
</dbReference>
<dbReference type="SUPFAM" id="SSF52540">
    <property type="entry name" value="P-loop containing nucleoside triphosphate hydrolases"/>
    <property type="match status" value="1"/>
</dbReference>
<keyword evidence="4" id="KW-1185">Reference proteome</keyword>
<feature type="region of interest" description="Disordered" evidence="1">
    <location>
        <begin position="936"/>
        <end position="1002"/>
    </location>
</feature>
<feature type="compositionally biased region" description="Pro residues" evidence="1">
    <location>
        <begin position="959"/>
        <end position="972"/>
    </location>
</feature>
<dbReference type="PROSITE" id="PS50837">
    <property type="entry name" value="NACHT"/>
    <property type="match status" value="1"/>
</dbReference>
<feature type="compositionally biased region" description="Low complexity" evidence="1">
    <location>
        <begin position="937"/>
        <end position="958"/>
    </location>
</feature>
<evidence type="ECO:0000259" key="2">
    <source>
        <dbReference type="PROSITE" id="PS50837"/>
    </source>
</evidence>
<organism evidence="3 4">
    <name type="scientific">Roseiflexus castenholzii (strain DSM 13941 / HLO8)</name>
    <dbReference type="NCBI Taxonomy" id="383372"/>
    <lineage>
        <taxon>Bacteria</taxon>
        <taxon>Bacillati</taxon>
        <taxon>Chloroflexota</taxon>
        <taxon>Chloroflexia</taxon>
        <taxon>Chloroflexales</taxon>
        <taxon>Roseiflexineae</taxon>
        <taxon>Roseiflexaceae</taxon>
        <taxon>Roseiflexus</taxon>
    </lineage>
</organism>
<dbReference type="AlphaFoldDB" id="A7NJM4"/>
<accession>A7NJM4</accession>
<evidence type="ECO:0000313" key="3">
    <source>
        <dbReference type="EMBL" id="ABU57694.1"/>
    </source>
</evidence>
<reference evidence="3 4" key="1">
    <citation type="submission" date="2007-08" db="EMBL/GenBank/DDBJ databases">
        <title>Complete sequence of Roseiflexus castenholzii DSM 13941.</title>
        <authorList>
            <consortium name="US DOE Joint Genome Institute"/>
            <person name="Copeland A."/>
            <person name="Lucas S."/>
            <person name="Lapidus A."/>
            <person name="Barry K."/>
            <person name="Glavina del Rio T."/>
            <person name="Dalin E."/>
            <person name="Tice H."/>
            <person name="Pitluck S."/>
            <person name="Thompson L.S."/>
            <person name="Brettin T."/>
            <person name="Bruce D."/>
            <person name="Detter J.C."/>
            <person name="Han C."/>
            <person name="Tapia R."/>
            <person name="Schmutz J."/>
            <person name="Larimer F."/>
            <person name="Land M."/>
            <person name="Hauser L."/>
            <person name="Kyrpides N."/>
            <person name="Mikhailova N."/>
            <person name="Bryant D.A."/>
            <person name="Hanada S."/>
            <person name="Tsukatani Y."/>
            <person name="Richardson P."/>
        </authorList>
    </citation>
    <scope>NUCLEOTIDE SEQUENCE [LARGE SCALE GENOMIC DNA]</scope>
    <source>
        <strain evidence="4">DSM 13941 / HLO8</strain>
    </source>
</reference>
<evidence type="ECO:0000256" key="1">
    <source>
        <dbReference type="SAM" id="MobiDB-lite"/>
    </source>
</evidence>
<sequence>MISPNDLFTNLAASLAYDLLKAGAARLTTFVSGSPEEQTLRRCYQSAFAAMLSEVTASLDDAHQELVEYILRQFVIQPQVAEGLLALALKGADLPDLPRLRQHFDALGFDRATLPVDFDVALAAFTRGLTEALLDEAVRPGSPLYNRVSLGRVLALHALLQQQGKTLEEIRDAIRRLDAHGGATYNVIIARATGVAIGDGARVEAALPADVRDLLQQILQALKPPPDYTDADLLNAYLDWLIRQHSTLELRGIHRAGPSLAVPLERVYAALQAETVPPTEWQESYRLLEEDLQAWLEQQGLDDLAEAERRRYRWRFLAGHPLMPALEERDRPRLFSDRKAETLDLAQAVRRFRWLVILGDPGSGKTTLLRWLTLHLARALREGADRVRVPAMHVDAEADEDAPPVDLGPARLPVLVRIGDYAEARRATQARSEPPPSLLEFLGHHGWQRDFPTFGREHLRRGERLPADGLRRLIRDFFRRGQAMLLLDSLDEITAADDRREIIGAVESFLQEWITDPGGRSPLDPGALPWRDAGALSPDESGGNQIIITSRIAGYHAAPLSLHLTHATLQPMSDAAVDRFCQTWTLAVHRLLADPGDSEEEVARRAADEAQALQAALHDPTRPGLRELAGNPLLLTILAMVHHNSQARLPEQRVRLYQIAVENLVEVWRDTGLSEDEVVQVLAPLAAHIHERYPSGLIEENELREQVTHSLAEYRGENPDRPSPAFRRDVEAFLRAVRERVGLLSARGEAAYGFLHLTFQEYLAARHLAGDPNAALEAILARRDDPRWREPVLLALGYLSWSQNMAARGRLLRAFLEADDPLGDLLPRSALLMAAAIPEMTRTPPAIVEEVARRLLQACAARPVAWLRREVSAALARLHRREEASLLVERALVEALTAPPPPDAADPGPAAADLIREHKWFTPDLAEALVEALPRDLPGGLAHPPRPAGPGATGSPGPARRPPALPPRPAGRPRPGRTGGRRPRLAAPDPGPLRRTGREGLL</sequence>
<dbReference type="KEGG" id="rca:Rcas_1602"/>
<evidence type="ECO:0000313" key="4">
    <source>
        <dbReference type="Proteomes" id="UP000000263"/>
    </source>
</evidence>
<proteinExistence type="predicted"/>
<gene>
    <name evidence="3" type="ordered locus">Rcas_1602</name>
</gene>
<dbReference type="eggNOG" id="COG5635">
    <property type="taxonomic scope" value="Bacteria"/>
</dbReference>
<feature type="domain" description="NACHT" evidence="2">
    <location>
        <begin position="353"/>
        <end position="493"/>
    </location>
</feature>
<dbReference type="Gene3D" id="3.40.50.300">
    <property type="entry name" value="P-loop containing nucleotide triphosphate hydrolases"/>
    <property type="match status" value="1"/>
</dbReference>
<dbReference type="OrthoDB" id="134770at2"/>